<evidence type="ECO:0000256" key="1">
    <source>
        <dbReference type="SAM" id="MobiDB-lite"/>
    </source>
</evidence>
<dbReference type="InterPro" id="IPR008999">
    <property type="entry name" value="Actin-crosslinking"/>
</dbReference>
<dbReference type="KEGG" id="vg:16605395"/>
<feature type="region of interest" description="Disordered" evidence="1">
    <location>
        <begin position="302"/>
        <end position="345"/>
    </location>
</feature>
<feature type="compositionally biased region" description="Low complexity" evidence="1">
    <location>
        <begin position="332"/>
        <end position="345"/>
    </location>
</feature>
<dbReference type="InterPro" id="IPR049304">
    <property type="entry name" value="Gly_rich_dom"/>
</dbReference>
<evidence type="ECO:0000313" key="3">
    <source>
        <dbReference type="EMBL" id="AGO83608.1"/>
    </source>
</evidence>
<protein>
    <submittedName>
        <fullName evidence="3">Fascin-like protein</fullName>
    </submittedName>
</protein>
<dbReference type="EMBL" id="KC977571">
    <property type="protein sequence ID" value="AGO83608.1"/>
    <property type="molecule type" value="Genomic_DNA"/>
</dbReference>
<name>S4VTH3_9VIRU</name>
<feature type="region of interest" description="Disordered" evidence="1">
    <location>
        <begin position="159"/>
        <end position="197"/>
    </location>
</feature>
<proteinExistence type="predicted"/>
<dbReference type="RefSeq" id="YP_008436670.1">
    <property type="nucleotide sequence ID" value="NC_022098.1"/>
</dbReference>
<reference evidence="3 4" key="1">
    <citation type="journal article" date="2013" name="Science">
        <title>Pandoraviruses: amoeba viruses with genomes up to 2.5 Mb reaching that of parasitic eukaryotes.</title>
        <authorList>
            <person name="Philippe N."/>
            <person name="Legendre M."/>
            <person name="Doutre G."/>
            <person name="Coute Y."/>
            <person name="Poirot O."/>
            <person name="Lescot M."/>
            <person name="Arslan D."/>
            <person name="Seltzer V."/>
            <person name="Bertaux L."/>
            <person name="Bruley C."/>
            <person name="Garin J."/>
            <person name="Claverie J.M."/>
            <person name="Abergel C."/>
        </authorList>
    </citation>
    <scope>NUCLEOTIDE SEQUENCE [LARGE SCALE GENOMIC DNA]</scope>
</reference>
<dbReference type="Proteomes" id="UP000204584">
    <property type="component" value="Segment"/>
</dbReference>
<evidence type="ECO:0000313" key="4">
    <source>
        <dbReference type="Proteomes" id="UP000204584"/>
    </source>
</evidence>
<dbReference type="Gene3D" id="2.80.10.50">
    <property type="match status" value="1"/>
</dbReference>
<dbReference type="SUPFAM" id="SSF50405">
    <property type="entry name" value="Actin-crosslinking proteins"/>
    <property type="match status" value="1"/>
</dbReference>
<organism evidence="3 4">
    <name type="scientific">Pandoravirus salinus</name>
    <dbReference type="NCBI Taxonomy" id="1349410"/>
    <lineage>
        <taxon>Viruses</taxon>
        <taxon>Pandoravirus</taxon>
    </lineage>
</organism>
<dbReference type="GeneID" id="16605395"/>
<dbReference type="Pfam" id="PF21722">
    <property type="entry name" value="Gly_rich_2"/>
    <property type="match status" value="1"/>
</dbReference>
<feature type="domain" description="Glycine-rich" evidence="2">
    <location>
        <begin position="49"/>
        <end position="312"/>
    </location>
</feature>
<keyword evidence="4" id="KW-1185">Reference proteome</keyword>
<dbReference type="PROSITE" id="PS51257">
    <property type="entry name" value="PROKAR_LIPOPROTEIN"/>
    <property type="match status" value="1"/>
</dbReference>
<gene>
    <name evidence="3" type="ORF">psal_cds_142</name>
</gene>
<accession>S4VTH3</accession>
<feature type="compositionally biased region" description="Pro residues" evidence="1">
    <location>
        <begin position="317"/>
        <end position="331"/>
    </location>
</feature>
<sequence>MVPKAVTCDKRCTGLLQALAMLQLCAVAACLLVAAPADAYRYSMFVDASLTWTPPVNATNITVTLWGGGGGASTTPYCGASGGSGAAIINRNVGDACWHVASHDVQFEVVVGQGGAGWASDYFGGVAGDGQPTTISGRLANGTELFYAAAYGGGGAKSADTTRGCQGGGGGGEASSAVGPTPGTGNPSGGVDNNHMGLPTEGALVDDVKAGGAGAGYGYTDDDAETPYTKGADWTSPGRHWSGAQGSTSWGCSAWGGAAGFNGNGGPGHDEGAGLFPAPNSGAGGGSALTCTWVQKTGTDDAGASGGAIIEYDLPYGPSPSPTPTPSPTPSITPSRSPTPSMTPSPTSIPAYSSFGLVWPPTGKYLSCASGGQITADATVYGAGEVWTAFRLTAETYAIACPLHGYLTAREDGTFVVEEVYQTFTSMCVINRMADGKWVIMAYYGQYIHANAAGDVFGGNEPVGWTKV</sequence>
<evidence type="ECO:0000259" key="2">
    <source>
        <dbReference type="Pfam" id="PF21722"/>
    </source>
</evidence>
<dbReference type="CDD" id="cd00257">
    <property type="entry name" value="beta-trefoil_FSCN-like"/>
    <property type="match status" value="1"/>
</dbReference>